<organism evidence="1 2">
    <name type="scientific">Cucumis sativus</name>
    <name type="common">Cucumber</name>
    <dbReference type="NCBI Taxonomy" id="3659"/>
    <lineage>
        <taxon>Eukaryota</taxon>
        <taxon>Viridiplantae</taxon>
        <taxon>Streptophyta</taxon>
        <taxon>Embryophyta</taxon>
        <taxon>Tracheophyta</taxon>
        <taxon>Spermatophyta</taxon>
        <taxon>Magnoliopsida</taxon>
        <taxon>eudicotyledons</taxon>
        <taxon>Gunneridae</taxon>
        <taxon>Pentapetalae</taxon>
        <taxon>rosids</taxon>
        <taxon>fabids</taxon>
        <taxon>Cucurbitales</taxon>
        <taxon>Cucurbitaceae</taxon>
        <taxon>Benincaseae</taxon>
        <taxon>Cucumis</taxon>
    </lineage>
</organism>
<evidence type="ECO:0000313" key="1">
    <source>
        <dbReference type="EMBL" id="KGN46020.1"/>
    </source>
</evidence>
<dbReference type="AlphaFoldDB" id="A0A0A0K8H8"/>
<dbReference type="EMBL" id="CM002927">
    <property type="protein sequence ID" value="KGN46020.1"/>
    <property type="molecule type" value="Genomic_DNA"/>
</dbReference>
<reference evidence="1 2" key="3">
    <citation type="journal article" date="2010" name="BMC Genomics">
        <title>Transcriptome sequencing and comparative analysis of cucumber flowers with different sex types.</title>
        <authorList>
            <person name="Guo S."/>
            <person name="Zheng Y."/>
            <person name="Joung J.G."/>
            <person name="Liu S."/>
            <person name="Zhang Z."/>
            <person name="Crasta O.R."/>
            <person name="Sobral B.W."/>
            <person name="Xu Y."/>
            <person name="Huang S."/>
            <person name="Fei Z."/>
        </authorList>
    </citation>
    <scope>NUCLEOTIDE SEQUENCE [LARGE SCALE GENOMIC DNA]</scope>
    <source>
        <strain evidence="2">cv. 9930</strain>
    </source>
</reference>
<sequence>MAFVHQKPLQTVMCVRLDVWIERKWSKDGGGDKKRLMMNKAICNLSIYIDFPSLGKTEVPNINQDKKSLRIYSQKSKKKNQGTKAYEGFYREL</sequence>
<evidence type="ECO:0000313" key="2">
    <source>
        <dbReference type="Proteomes" id="UP000029981"/>
    </source>
</evidence>
<dbReference type="Gramene" id="KGN46020">
    <property type="protein sequence ID" value="KGN46020"/>
    <property type="gene ID" value="Csa_6G044010"/>
</dbReference>
<reference evidence="1 2" key="4">
    <citation type="journal article" date="2011" name="BMC Genomics">
        <title>RNA-Seq improves annotation of protein-coding genes in the cucumber genome.</title>
        <authorList>
            <person name="Li Z."/>
            <person name="Zhang Z."/>
            <person name="Yan P."/>
            <person name="Huang S."/>
            <person name="Fei Z."/>
            <person name="Lin K."/>
        </authorList>
    </citation>
    <scope>NUCLEOTIDE SEQUENCE [LARGE SCALE GENOMIC DNA]</scope>
    <source>
        <strain evidence="2">cv. 9930</strain>
    </source>
</reference>
<keyword evidence="2" id="KW-1185">Reference proteome</keyword>
<name>A0A0A0K8H8_CUCSA</name>
<proteinExistence type="predicted"/>
<dbReference type="Proteomes" id="UP000029981">
    <property type="component" value="Chromosome 6"/>
</dbReference>
<protein>
    <submittedName>
        <fullName evidence="1">Uncharacterized protein</fullName>
    </submittedName>
</protein>
<reference evidence="1 2" key="2">
    <citation type="journal article" date="2009" name="PLoS ONE">
        <title>An integrated genetic and cytogenetic map of the cucumber genome.</title>
        <authorList>
            <person name="Ren Y."/>
            <person name="Zhang Z."/>
            <person name="Liu J."/>
            <person name="Staub J.E."/>
            <person name="Han Y."/>
            <person name="Cheng Z."/>
            <person name="Li X."/>
            <person name="Lu J."/>
            <person name="Miao H."/>
            <person name="Kang H."/>
            <person name="Xie B."/>
            <person name="Gu X."/>
            <person name="Wang X."/>
            <person name="Du Y."/>
            <person name="Jin W."/>
            <person name="Huang S."/>
        </authorList>
    </citation>
    <scope>NUCLEOTIDE SEQUENCE [LARGE SCALE GENOMIC DNA]</scope>
    <source>
        <strain evidence="2">cv. 9930</strain>
    </source>
</reference>
<gene>
    <name evidence="1" type="ORF">Csa_6G044010</name>
</gene>
<reference evidence="1 2" key="1">
    <citation type="journal article" date="2009" name="Nat. Genet.">
        <title>The genome of the cucumber, Cucumis sativus L.</title>
        <authorList>
            <person name="Huang S."/>
            <person name="Li R."/>
            <person name="Zhang Z."/>
            <person name="Li L."/>
            <person name="Gu X."/>
            <person name="Fan W."/>
            <person name="Lucas W.J."/>
            <person name="Wang X."/>
            <person name="Xie B."/>
            <person name="Ni P."/>
            <person name="Ren Y."/>
            <person name="Zhu H."/>
            <person name="Li J."/>
            <person name="Lin K."/>
            <person name="Jin W."/>
            <person name="Fei Z."/>
            <person name="Li G."/>
            <person name="Staub J."/>
            <person name="Kilian A."/>
            <person name="van der Vossen E.A."/>
            <person name="Wu Y."/>
            <person name="Guo J."/>
            <person name="He J."/>
            <person name="Jia Z."/>
            <person name="Ren Y."/>
            <person name="Tian G."/>
            <person name="Lu Y."/>
            <person name="Ruan J."/>
            <person name="Qian W."/>
            <person name="Wang M."/>
            <person name="Huang Q."/>
            <person name="Li B."/>
            <person name="Xuan Z."/>
            <person name="Cao J."/>
            <person name="Asan"/>
            <person name="Wu Z."/>
            <person name="Zhang J."/>
            <person name="Cai Q."/>
            <person name="Bai Y."/>
            <person name="Zhao B."/>
            <person name="Han Y."/>
            <person name="Li Y."/>
            <person name="Li X."/>
            <person name="Wang S."/>
            <person name="Shi Q."/>
            <person name="Liu S."/>
            <person name="Cho W.K."/>
            <person name="Kim J.Y."/>
            <person name="Xu Y."/>
            <person name="Heller-Uszynska K."/>
            <person name="Miao H."/>
            <person name="Cheng Z."/>
            <person name="Zhang S."/>
            <person name="Wu J."/>
            <person name="Yang Y."/>
            <person name="Kang H."/>
            <person name="Li M."/>
            <person name="Liang H."/>
            <person name="Ren X."/>
            <person name="Shi Z."/>
            <person name="Wen M."/>
            <person name="Jian M."/>
            <person name="Yang H."/>
            <person name="Zhang G."/>
            <person name="Yang Z."/>
            <person name="Chen R."/>
            <person name="Liu S."/>
            <person name="Li J."/>
            <person name="Ma L."/>
            <person name="Liu H."/>
            <person name="Zhou Y."/>
            <person name="Zhao J."/>
            <person name="Fang X."/>
            <person name="Li G."/>
            <person name="Fang L."/>
            <person name="Li Y."/>
            <person name="Liu D."/>
            <person name="Zheng H."/>
            <person name="Zhang Y."/>
            <person name="Qin N."/>
            <person name="Li Z."/>
            <person name="Yang G."/>
            <person name="Yang S."/>
            <person name="Bolund L."/>
            <person name="Kristiansen K."/>
            <person name="Zheng H."/>
            <person name="Li S."/>
            <person name="Zhang X."/>
            <person name="Yang H."/>
            <person name="Wang J."/>
            <person name="Sun R."/>
            <person name="Zhang B."/>
            <person name="Jiang S."/>
            <person name="Wang J."/>
            <person name="Du Y."/>
            <person name="Li S."/>
        </authorList>
    </citation>
    <scope>NUCLEOTIDE SEQUENCE [LARGE SCALE GENOMIC DNA]</scope>
    <source>
        <strain evidence="2">cv. 9930</strain>
    </source>
</reference>
<accession>A0A0A0K8H8</accession>